<keyword evidence="3" id="KW-1185">Reference proteome</keyword>
<proteinExistence type="predicted"/>
<dbReference type="Pfam" id="PF06889">
    <property type="entry name" value="DUF1266"/>
    <property type="match status" value="1"/>
</dbReference>
<feature type="domain" description="DUF1266" evidence="1">
    <location>
        <begin position="57"/>
        <end position="195"/>
    </location>
</feature>
<reference evidence="2" key="1">
    <citation type="submission" date="2021-12" db="EMBL/GenBank/DDBJ databases">
        <title>Enterovibrio ZSDZ35 sp. nov. and Enterovibrio ZSDZ42 sp. nov., isolated from coastal seawater in Qingdao.</title>
        <authorList>
            <person name="Zhang P."/>
        </authorList>
    </citation>
    <scope>NUCLEOTIDE SEQUENCE</scope>
    <source>
        <strain evidence="2">ZSDZ35</strain>
    </source>
</reference>
<accession>A0ABT5QH44</accession>
<dbReference type="RefSeq" id="WP_274139835.1">
    <property type="nucleotide sequence ID" value="NZ_JAJUBB010000001.1"/>
</dbReference>
<comment type="caution">
    <text evidence="2">The sequence shown here is derived from an EMBL/GenBank/DDBJ whole genome shotgun (WGS) entry which is preliminary data.</text>
</comment>
<evidence type="ECO:0000313" key="3">
    <source>
        <dbReference type="Proteomes" id="UP001149821"/>
    </source>
</evidence>
<organism evidence="2 3">
    <name type="scientific">Enterovibrio qingdaonensis</name>
    <dbReference type="NCBI Taxonomy" id="2899818"/>
    <lineage>
        <taxon>Bacteria</taxon>
        <taxon>Pseudomonadati</taxon>
        <taxon>Pseudomonadota</taxon>
        <taxon>Gammaproteobacteria</taxon>
        <taxon>Vibrionales</taxon>
        <taxon>Vibrionaceae</taxon>
        <taxon>Enterovibrio</taxon>
    </lineage>
</organism>
<name>A0ABT5QH44_9GAMM</name>
<sequence>MLSPSRYAIDPQQPHCQWWLAVASPQISYNRQEFDYLLPELKRQVEDVGDWEKSFVEWWGISTRREWHEMIHRLAMGEVHGDIWRNEFGRRACMTGKEWEERTNAVKSEVARAEMRYLDATYRHVGKSGFLAWDYSRAGFLARAGLCLGKVTQEECAFLLNFLSKRIRLQFVGWSEYLHSFIFGRNYWDYIHDEDDDLVNVPYLLNDGFHVSFSRFFESIENDKDCPVHWLDWAEPLPDLDAPESLQAILNEEQERES</sequence>
<dbReference type="Proteomes" id="UP001149821">
    <property type="component" value="Unassembled WGS sequence"/>
</dbReference>
<gene>
    <name evidence="2" type="ORF">LRP49_02050</name>
</gene>
<dbReference type="InterPro" id="IPR009677">
    <property type="entry name" value="DUF1266"/>
</dbReference>
<dbReference type="EMBL" id="JAJUBB010000001">
    <property type="protein sequence ID" value="MDD1779969.1"/>
    <property type="molecule type" value="Genomic_DNA"/>
</dbReference>
<protein>
    <submittedName>
        <fullName evidence="2">DUF1266 domain-containing protein</fullName>
    </submittedName>
</protein>
<evidence type="ECO:0000259" key="1">
    <source>
        <dbReference type="Pfam" id="PF06889"/>
    </source>
</evidence>
<evidence type="ECO:0000313" key="2">
    <source>
        <dbReference type="EMBL" id="MDD1779969.1"/>
    </source>
</evidence>